<keyword evidence="4 5" id="KW-0472">Membrane</keyword>
<keyword evidence="3 5" id="KW-1133">Transmembrane helix</keyword>
<reference evidence="7" key="2">
    <citation type="submission" date="2011-02" db="EMBL/GenBank/DDBJ databases">
        <title>The complete genome of Syntrophobotulus glycolicus DSM 8271.</title>
        <authorList>
            <person name="Lucas S."/>
            <person name="Copeland A."/>
            <person name="Lapidus A."/>
            <person name="Bruce D."/>
            <person name="Goodwin L."/>
            <person name="Pitluck S."/>
            <person name="Kyrpides N."/>
            <person name="Mavromatis K."/>
            <person name="Pagani I."/>
            <person name="Ivanova N."/>
            <person name="Mikhailova N."/>
            <person name="Chertkov O."/>
            <person name="Held B."/>
            <person name="Detter J.C."/>
            <person name="Tapia R."/>
            <person name="Han C."/>
            <person name="Land M."/>
            <person name="Hauser L."/>
            <person name="Markowitz V."/>
            <person name="Cheng J.-F."/>
            <person name="Hugenholtz P."/>
            <person name="Woyke T."/>
            <person name="Wu D."/>
            <person name="Spring S."/>
            <person name="Schroeder M."/>
            <person name="Brambilla E."/>
            <person name="Klenk H.-P."/>
            <person name="Eisen J.A."/>
        </authorList>
    </citation>
    <scope>NUCLEOTIDE SEQUENCE [LARGE SCALE GENOMIC DNA]</scope>
    <source>
        <strain evidence="7">DSM 8271 / FlGlyR</strain>
    </source>
</reference>
<dbReference type="eggNOG" id="COG1346">
    <property type="taxonomic scope" value="Bacteria"/>
</dbReference>
<feature type="transmembrane region" description="Helical" evidence="5">
    <location>
        <begin position="206"/>
        <end position="228"/>
    </location>
</feature>
<organism evidence="6 7">
    <name type="scientific">Syntrophobotulus glycolicus (strain DSM 8271 / FlGlyR)</name>
    <dbReference type="NCBI Taxonomy" id="645991"/>
    <lineage>
        <taxon>Bacteria</taxon>
        <taxon>Bacillati</taxon>
        <taxon>Bacillota</taxon>
        <taxon>Clostridia</taxon>
        <taxon>Eubacteriales</taxon>
        <taxon>Desulfitobacteriaceae</taxon>
        <taxon>Syntrophobotulus</taxon>
    </lineage>
</organism>
<dbReference type="Pfam" id="PF04172">
    <property type="entry name" value="LrgB"/>
    <property type="match status" value="1"/>
</dbReference>
<feature type="transmembrane region" description="Helical" evidence="5">
    <location>
        <begin position="55"/>
        <end position="76"/>
    </location>
</feature>
<dbReference type="GO" id="GO:0016020">
    <property type="term" value="C:membrane"/>
    <property type="evidence" value="ECO:0007669"/>
    <property type="project" value="UniProtKB-SubCell"/>
</dbReference>
<sequence>MMTLRGLESFILTVFFYYASKALYRRFHLVFFSPLFIVPIALVLFLSISQTSYTSYISGGKWLTVLLQPSIVAFALPLHKHYKTLKKYFAEIGFSVLVGVVFSLLISVMLGILVNFKPQIIESLEPRSITTPIAIVVSQNIGGMPALTAVFVIITGLAGLLIGPLTIRLLHLHSPVSKGVLLGTSAHACGTFTAFGMGFLEGTIASLSMIFTGLITVVLAPLLCPLFLKLF</sequence>
<evidence type="ECO:0000256" key="4">
    <source>
        <dbReference type="ARBA" id="ARBA00023136"/>
    </source>
</evidence>
<dbReference type="HOGENOM" id="CLU_082099_2_0_9"/>
<reference evidence="6 7" key="1">
    <citation type="journal article" date="2011" name="Stand. Genomic Sci.">
        <title>Complete genome sequence of Syntrophobotulus glycolicus type strain (FlGlyR).</title>
        <authorList>
            <person name="Han C."/>
            <person name="Mwirichia R."/>
            <person name="Chertkov O."/>
            <person name="Held B."/>
            <person name="Lapidus A."/>
            <person name="Nolan M."/>
            <person name="Lucas S."/>
            <person name="Hammon N."/>
            <person name="Deshpande S."/>
            <person name="Cheng J.F."/>
            <person name="Tapia R."/>
            <person name="Goodwin L."/>
            <person name="Pitluck S."/>
            <person name="Huntemann M."/>
            <person name="Liolios K."/>
            <person name="Ivanova N."/>
            <person name="Pagani I."/>
            <person name="Mavromatis K."/>
            <person name="Ovchinikova G."/>
            <person name="Pati A."/>
            <person name="Chen A."/>
            <person name="Palaniappan K."/>
            <person name="Land M."/>
            <person name="Hauser L."/>
            <person name="Brambilla E.M."/>
            <person name="Rohde M."/>
            <person name="Spring S."/>
            <person name="Sikorski J."/>
            <person name="Goker M."/>
            <person name="Woyke T."/>
            <person name="Bristow J."/>
            <person name="Eisen J.A."/>
            <person name="Markowitz V."/>
            <person name="Hugenholtz P."/>
            <person name="Kyrpides N.C."/>
            <person name="Klenk H.P."/>
            <person name="Detter J.C."/>
        </authorList>
    </citation>
    <scope>NUCLEOTIDE SEQUENCE [LARGE SCALE GENOMIC DNA]</scope>
    <source>
        <strain evidence="7">DSM 8271 / FlGlyR</strain>
    </source>
</reference>
<gene>
    <name evidence="6" type="ordered locus">Sgly_3061</name>
</gene>
<dbReference type="PANTHER" id="PTHR30249:SF3">
    <property type="entry name" value="MUREIN HYDROLASE EXPORT REGULATOR"/>
    <property type="match status" value="1"/>
</dbReference>
<dbReference type="EMBL" id="CP002547">
    <property type="protein sequence ID" value="ADY57329.1"/>
    <property type="molecule type" value="Genomic_DNA"/>
</dbReference>
<evidence type="ECO:0000256" key="3">
    <source>
        <dbReference type="ARBA" id="ARBA00022989"/>
    </source>
</evidence>
<keyword evidence="7" id="KW-1185">Reference proteome</keyword>
<feature type="transmembrane region" description="Helical" evidence="5">
    <location>
        <begin position="179"/>
        <end position="200"/>
    </location>
</feature>
<accession>F0T0F7</accession>
<evidence type="ECO:0000313" key="7">
    <source>
        <dbReference type="Proteomes" id="UP000007488"/>
    </source>
</evidence>
<feature type="transmembrane region" description="Helical" evidence="5">
    <location>
        <begin position="88"/>
        <end position="114"/>
    </location>
</feature>
<dbReference type="RefSeq" id="WP_013626101.1">
    <property type="nucleotide sequence ID" value="NC_015172.1"/>
</dbReference>
<dbReference type="STRING" id="645991.Sgly_3061"/>
<dbReference type="KEGG" id="sgy:Sgly_3061"/>
<feature type="transmembrane region" description="Helical" evidence="5">
    <location>
        <begin position="146"/>
        <end position="167"/>
    </location>
</feature>
<proteinExistence type="predicted"/>
<name>F0T0F7_SYNGF</name>
<protein>
    <submittedName>
        <fullName evidence="6">LrgB family protein</fullName>
    </submittedName>
</protein>
<evidence type="ECO:0000313" key="6">
    <source>
        <dbReference type="EMBL" id="ADY57329.1"/>
    </source>
</evidence>
<dbReference type="PANTHER" id="PTHR30249">
    <property type="entry name" value="PUTATIVE SEROTONIN TRANSPORTER"/>
    <property type="match status" value="1"/>
</dbReference>
<evidence type="ECO:0000256" key="5">
    <source>
        <dbReference type="SAM" id="Phobius"/>
    </source>
</evidence>
<evidence type="ECO:0000256" key="2">
    <source>
        <dbReference type="ARBA" id="ARBA00022692"/>
    </source>
</evidence>
<keyword evidence="2 5" id="KW-0812">Transmembrane</keyword>
<comment type="subcellular location">
    <subcellularLocation>
        <location evidence="1">Membrane</location>
        <topology evidence="1">Multi-pass membrane protein</topology>
    </subcellularLocation>
</comment>
<feature type="transmembrane region" description="Helical" evidence="5">
    <location>
        <begin position="29"/>
        <end position="49"/>
    </location>
</feature>
<evidence type="ECO:0000256" key="1">
    <source>
        <dbReference type="ARBA" id="ARBA00004141"/>
    </source>
</evidence>
<dbReference type="Proteomes" id="UP000007488">
    <property type="component" value="Chromosome"/>
</dbReference>
<dbReference type="AlphaFoldDB" id="F0T0F7"/>
<dbReference type="InterPro" id="IPR007300">
    <property type="entry name" value="CidB/LrgB"/>
</dbReference>